<dbReference type="InterPro" id="IPR051459">
    <property type="entry name" value="Cytochrome_c-type_DH"/>
</dbReference>
<keyword evidence="3 4" id="KW-0408">Iron</keyword>
<feature type="domain" description="Cytochrome c" evidence="5">
    <location>
        <begin position="25"/>
        <end position="128"/>
    </location>
</feature>
<dbReference type="PANTHER" id="PTHR35008">
    <property type="entry name" value="BLL4482 PROTEIN-RELATED"/>
    <property type="match status" value="1"/>
</dbReference>
<dbReference type="InterPro" id="IPR009056">
    <property type="entry name" value="Cyt_c-like_dom"/>
</dbReference>
<accession>A0A975A3C4</accession>
<sequence length="166" mass="19354">MIEIIINIIIKIIKNKKLKIFYLKKNVNKGKYLITIGNCISCHTLEGGKPFGGGYSIKTKFGIVNSPNITSNKKYGIGELKLKNFIKLMKNGISKKGEFIIPIFPYKNFSKIKKKDLKEMFFFLKKTKNENILNKKNSLKFPIKYKKLIIFSRIIFLKKKKELKKK</sequence>
<reference evidence="6" key="1">
    <citation type="submission" date="2017-11" db="EMBL/GenBank/DDBJ databases">
        <authorList>
            <person name="Jian Z."/>
        </authorList>
    </citation>
    <scope>NUCLEOTIDE SEQUENCE</scope>
    <source>
        <strain evidence="6">YC</strain>
    </source>
</reference>
<name>A0A975A3C4_9PROT</name>
<dbReference type="InterPro" id="IPR036909">
    <property type="entry name" value="Cyt_c-like_dom_sf"/>
</dbReference>
<organism evidence="6 7">
    <name type="scientific">Candidatus Nasuia deltocephalincola</name>
    <dbReference type="NCBI Taxonomy" id="1160784"/>
    <lineage>
        <taxon>Bacteria</taxon>
        <taxon>Pseudomonadati</taxon>
        <taxon>Pseudomonadota</taxon>
        <taxon>Betaproteobacteria</taxon>
        <taxon>Candidatus Nasuia</taxon>
    </lineage>
</organism>
<keyword evidence="2 4" id="KW-0479">Metal-binding</keyword>
<evidence type="ECO:0000256" key="4">
    <source>
        <dbReference type="PROSITE-ProRule" id="PRU00433"/>
    </source>
</evidence>
<evidence type="ECO:0000256" key="1">
    <source>
        <dbReference type="ARBA" id="ARBA00022617"/>
    </source>
</evidence>
<evidence type="ECO:0000256" key="2">
    <source>
        <dbReference type="ARBA" id="ARBA00022723"/>
    </source>
</evidence>
<dbReference type="GO" id="GO:0020037">
    <property type="term" value="F:heme binding"/>
    <property type="evidence" value="ECO:0007669"/>
    <property type="project" value="InterPro"/>
</dbReference>
<dbReference type="Gene3D" id="1.10.760.10">
    <property type="entry name" value="Cytochrome c-like domain"/>
    <property type="match status" value="1"/>
</dbReference>
<evidence type="ECO:0000259" key="5">
    <source>
        <dbReference type="PROSITE" id="PS51007"/>
    </source>
</evidence>
<dbReference type="GO" id="GO:0046872">
    <property type="term" value="F:metal ion binding"/>
    <property type="evidence" value="ECO:0007669"/>
    <property type="project" value="UniProtKB-KW"/>
</dbReference>
<gene>
    <name evidence="6" type="ORF">CU086_00630</name>
</gene>
<dbReference type="PROSITE" id="PS51007">
    <property type="entry name" value="CYTC"/>
    <property type="match status" value="1"/>
</dbReference>
<dbReference type="Proteomes" id="UP000663075">
    <property type="component" value="Chromosome"/>
</dbReference>
<proteinExistence type="predicted"/>
<dbReference type="AlphaFoldDB" id="A0A975A3C4"/>
<dbReference type="EMBL" id="CP024850">
    <property type="protein sequence ID" value="QSF25326.1"/>
    <property type="molecule type" value="Genomic_DNA"/>
</dbReference>
<evidence type="ECO:0000256" key="3">
    <source>
        <dbReference type="ARBA" id="ARBA00023004"/>
    </source>
</evidence>
<evidence type="ECO:0000313" key="7">
    <source>
        <dbReference type="Proteomes" id="UP000663075"/>
    </source>
</evidence>
<dbReference type="GO" id="GO:0009055">
    <property type="term" value="F:electron transfer activity"/>
    <property type="evidence" value="ECO:0007669"/>
    <property type="project" value="InterPro"/>
</dbReference>
<evidence type="ECO:0000313" key="6">
    <source>
        <dbReference type="EMBL" id="QSF25326.1"/>
    </source>
</evidence>
<dbReference type="PANTHER" id="PTHR35008:SF4">
    <property type="entry name" value="BLL4482 PROTEIN"/>
    <property type="match status" value="1"/>
</dbReference>
<keyword evidence="7" id="KW-1185">Reference proteome</keyword>
<protein>
    <recommendedName>
        <fullName evidence="5">Cytochrome c domain-containing protein</fullName>
    </recommendedName>
</protein>
<dbReference type="SUPFAM" id="SSF46626">
    <property type="entry name" value="Cytochrome c"/>
    <property type="match status" value="1"/>
</dbReference>
<keyword evidence="1 4" id="KW-0349">Heme</keyword>